<dbReference type="InterPro" id="IPR003362">
    <property type="entry name" value="Bact_transf"/>
</dbReference>
<dbReference type="GO" id="GO:0016020">
    <property type="term" value="C:membrane"/>
    <property type="evidence" value="ECO:0007669"/>
    <property type="project" value="UniProtKB-SubCell"/>
</dbReference>
<evidence type="ECO:0000256" key="2">
    <source>
        <dbReference type="ARBA" id="ARBA00022679"/>
    </source>
</evidence>
<protein>
    <submittedName>
        <fullName evidence="8">UDP-glucose:undecaprenyl-phosphate glucose-1-phosphate transferase</fullName>
        <ecNumber evidence="8">2.7.8.31</ecNumber>
    </submittedName>
</protein>
<keyword evidence="4 6" id="KW-1133">Transmembrane helix</keyword>
<evidence type="ECO:0000313" key="8">
    <source>
        <dbReference type="EMBL" id="OIQ89957.1"/>
    </source>
</evidence>
<evidence type="ECO:0000256" key="3">
    <source>
        <dbReference type="ARBA" id="ARBA00022692"/>
    </source>
</evidence>
<reference evidence="8" key="1">
    <citation type="submission" date="2016-10" db="EMBL/GenBank/DDBJ databases">
        <title>Sequence of Gallionella enrichment culture.</title>
        <authorList>
            <person name="Poehlein A."/>
            <person name="Muehling M."/>
            <person name="Daniel R."/>
        </authorList>
    </citation>
    <scope>NUCLEOTIDE SEQUENCE</scope>
</reference>
<organism evidence="8">
    <name type="scientific">mine drainage metagenome</name>
    <dbReference type="NCBI Taxonomy" id="410659"/>
    <lineage>
        <taxon>unclassified sequences</taxon>
        <taxon>metagenomes</taxon>
        <taxon>ecological metagenomes</taxon>
    </lineage>
</organism>
<feature type="domain" description="Bacterial sugar transferase" evidence="7">
    <location>
        <begin position="278"/>
        <end position="461"/>
    </location>
</feature>
<name>A0A1J5RPC8_9ZZZZ</name>
<evidence type="ECO:0000256" key="6">
    <source>
        <dbReference type="SAM" id="Phobius"/>
    </source>
</evidence>
<evidence type="ECO:0000256" key="4">
    <source>
        <dbReference type="ARBA" id="ARBA00022989"/>
    </source>
</evidence>
<dbReference type="PANTHER" id="PTHR30576:SF21">
    <property type="entry name" value="UDP-GLUCOSE:UNDECAPRENYL-PHOSPHATE GLUCOSE-1-PHOSPHATE TRANSFERASE"/>
    <property type="match status" value="1"/>
</dbReference>
<evidence type="ECO:0000256" key="5">
    <source>
        <dbReference type="ARBA" id="ARBA00023136"/>
    </source>
</evidence>
<evidence type="ECO:0000259" key="7">
    <source>
        <dbReference type="Pfam" id="PF02397"/>
    </source>
</evidence>
<comment type="subcellular location">
    <subcellularLocation>
        <location evidence="1">Membrane</location>
        <topology evidence="1">Multi-pass membrane protein</topology>
    </subcellularLocation>
</comment>
<dbReference type="GO" id="GO:0089702">
    <property type="term" value="F:undecaprenyl-phosphate glucose phosphotransferase activity"/>
    <property type="evidence" value="ECO:0007669"/>
    <property type="project" value="UniProtKB-EC"/>
</dbReference>
<gene>
    <name evidence="8" type="primary">wcaJ_5</name>
    <name evidence="8" type="ORF">GALL_281500</name>
</gene>
<dbReference type="Pfam" id="PF13727">
    <property type="entry name" value="CoA_binding_3"/>
    <property type="match status" value="1"/>
</dbReference>
<feature type="transmembrane region" description="Helical" evidence="6">
    <location>
        <begin position="81"/>
        <end position="101"/>
    </location>
</feature>
<dbReference type="AlphaFoldDB" id="A0A1J5RPC8"/>
<dbReference type="NCBIfam" id="TIGR03023">
    <property type="entry name" value="WcaJ_sugtrans"/>
    <property type="match status" value="1"/>
</dbReference>
<dbReference type="Gene3D" id="3.40.50.720">
    <property type="entry name" value="NAD(P)-binding Rossmann-like Domain"/>
    <property type="match status" value="1"/>
</dbReference>
<dbReference type="EMBL" id="MLJW01000310">
    <property type="protein sequence ID" value="OIQ89957.1"/>
    <property type="molecule type" value="Genomic_DNA"/>
</dbReference>
<dbReference type="InterPro" id="IPR036291">
    <property type="entry name" value="NAD(P)-bd_dom_sf"/>
</dbReference>
<accession>A0A1J5RPC8</accession>
<dbReference type="EC" id="2.7.8.31" evidence="8"/>
<dbReference type="NCBIfam" id="TIGR03025">
    <property type="entry name" value="EPS_sugtrans"/>
    <property type="match status" value="1"/>
</dbReference>
<evidence type="ECO:0000256" key="1">
    <source>
        <dbReference type="ARBA" id="ARBA00004141"/>
    </source>
</evidence>
<sequence>MSGLSRENWRRAPDSTLTLQQRLFDLLALIATLSGLAWALHQDFNADYVLLLSLSVLLFELLAQIFALYGHWRLRSLWFEVVNLLVVWGATLAALLLLAFALKVSAIYSRLLLGLWGAGAPALMLAWRVGRSVYVRRRRANGEHQRTLAFVGSGGAARRMADHITANPWLGCKAIGVYDDRSPERVEHGVLPLLGNTESLLLDARAGRVDEIYITLPMHAQRRIVELVNALSDTTVSVFVVPDAFVFDMMHASWTEVAGYPIISIYDTPFYGVDGSFKRLEDVVLSTLILLLISPVLLGIALGIKLTSRGPALFRQRRYGLNGNIVEIWKFRTMTVAEDGDQIVQATRGDSRVTRFGAFLRRHSLDELPQFFNVLQGRMSIVGPRPHAVVHNEQYRRLIHGYMLRHKVRPGITGWAQVNGWRGETDTVDKMRKRVEYDLYYLRNWSFALDLRIIALTVLKGFRSKNAY</sequence>
<feature type="transmembrane region" description="Helical" evidence="6">
    <location>
        <begin position="107"/>
        <end position="129"/>
    </location>
</feature>
<feature type="transmembrane region" description="Helical" evidence="6">
    <location>
        <begin position="23"/>
        <end position="42"/>
    </location>
</feature>
<proteinExistence type="predicted"/>
<dbReference type="PANTHER" id="PTHR30576">
    <property type="entry name" value="COLANIC BIOSYNTHESIS UDP-GLUCOSE LIPID CARRIER TRANSFERASE"/>
    <property type="match status" value="1"/>
</dbReference>
<feature type="transmembrane region" description="Helical" evidence="6">
    <location>
        <begin position="283"/>
        <end position="304"/>
    </location>
</feature>
<keyword evidence="3 6" id="KW-0812">Transmembrane</keyword>
<comment type="caution">
    <text evidence="8">The sequence shown here is derived from an EMBL/GenBank/DDBJ whole genome shotgun (WGS) entry which is preliminary data.</text>
</comment>
<dbReference type="Pfam" id="PF02397">
    <property type="entry name" value="Bac_transf"/>
    <property type="match status" value="1"/>
</dbReference>
<dbReference type="SUPFAM" id="SSF51735">
    <property type="entry name" value="NAD(P)-binding Rossmann-fold domains"/>
    <property type="match status" value="1"/>
</dbReference>
<keyword evidence="2 8" id="KW-0808">Transferase</keyword>
<dbReference type="InterPro" id="IPR017475">
    <property type="entry name" value="EPS_sugar_tfrase"/>
</dbReference>
<dbReference type="InterPro" id="IPR017473">
    <property type="entry name" value="Undecaprenyl-P_gluc_Ptfrase"/>
</dbReference>
<feature type="transmembrane region" description="Helical" evidence="6">
    <location>
        <begin position="48"/>
        <end position="69"/>
    </location>
</feature>
<keyword evidence="5 6" id="KW-0472">Membrane</keyword>
<dbReference type="GO" id="GO:0009242">
    <property type="term" value="P:colanic acid biosynthetic process"/>
    <property type="evidence" value="ECO:0007669"/>
    <property type="project" value="TreeGrafter"/>
</dbReference>